<dbReference type="eggNOG" id="COG0438">
    <property type="taxonomic scope" value="Bacteria"/>
</dbReference>
<name>F8KTQ5_HELBC</name>
<protein>
    <submittedName>
        <fullName evidence="1">Capsular polysaccharide synthesis enzyme Cap5I</fullName>
    </submittedName>
</protein>
<evidence type="ECO:0000313" key="2">
    <source>
        <dbReference type="Proteomes" id="UP000008387"/>
    </source>
</evidence>
<evidence type="ECO:0000313" key="1">
    <source>
        <dbReference type="EMBL" id="CCB80225.1"/>
    </source>
</evidence>
<keyword evidence="2" id="KW-1185">Reference proteome</keyword>
<dbReference type="Proteomes" id="UP000008387">
    <property type="component" value="Chromosome"/>
</dbReference>
<dbReference type="HOGENOM" id="CLU_059883_0_0_7"/>
<dbReference type="EMBL" id="FR871757">
    <property type="protein sequence ID" value="CCB80225.1"/>
    <property type="molecule type" value="Genomic_DNA"/>
</dbReference>
<dbReference type="RefSeq" id="WP_013890644.1">
    <property type="nucleotide sequence ID" value="NC_015674.1"/>
</dbReference>
<accession>F8KTQ5</accession>
<organism evidence="1 2">
    <name type="scientific">Helicobacter bizzozeronii (strain CIII-1)</name>
    <dbReference type="NCBI Taxonomy" id="1002804"/>
    <lineage>
        <taxon>Bacteria</taxon>
        <taxon>Pseudomonadati</taxon>
        <taxon>Campylobacterota</taxon>
        <taxon>Epsilonproteobacteria</taxon>
        <taxon>Campylobacterales</taxon>
        <taxon>Helicobacteraceae</taxon>
        <taxon>Helicobacter</taxon>
    </lineage>
</organism>
<sequence>MRPAFLLLAESPLSASPRAYRLSLALLALYPHTPLFVLSPPPCPLSPSVSFLSFPPLDKSLLEATKIAHCIAQKHFSPLLFTPNRLELARQLNQLKMRLERQKIYIKAVFVQDLALLPTLVEYTRLPNLIVDLREFYPALVNPQHFSAPLFHHICTHYLSYTLKSLSVNASIAKLYTQNYPHFNPAHNLIWHSTPFYANLQPSPLSCPMRLLYHGLVAKERDSHNLLDLAQGLKDLPLPYHLSLMVLSKHATFFQDFKARVTRLQAQGVPIQLLKPVGFLEIIPASQPFDLGLLSLPNNSLNHLYALPNKFFEYIQSTLGVISTPLMEVKALLETHQMGITSPDFSHASLLETLASLDMDQIRHYKQQASQAAKLLCMQAQLPKLAHFLSDL</sequence>
<dbReference type="Gene3D" id="3.40.50.2000">
    <property type="entry name" value="Glycogen Phosphorylase B"/>
    <property type="match status" value="1"/>
</dbReference>
<dbReference type="KEGG" id="hbi:HBZC1_12390"/>
<reference evidence="1 2" key="1">
    <citation type="journal article" date="2011" name="J. Bacteriol.">
        <title>Genome sequence of Helicobacter bizzozeronii strain CIII-1, an isolate from human gastric mucosa.</title>
        <authorList>
            <person name="Schott T."/>
            <person name="Rossi M."/>
            <person name="Hanninen M.L."/>
        </authorList>
    </citation>
    <scope>NUCLEOTIDE SEQUENCE [LARGE SCALE GENOMIC DNA]</scope>
    <source>
        <strain evidence="1 2">CIII-1</strain>
    </source>
</reference>
<proteinExistence type="predicted"/>
<gene>
    <name evidence="1" type="ordered locus">HBZC1_12390</name>
</gene>
<dbReference type="STRING" id="1002804.HBZC1_12390"/>
<dbReference type="AlphaFoldDB" id="F8KTQ5"/>